<evidence type="ECO:0000313" key="3">
    <source>
        <dbReference type="Proteomes" id="UP000271974"/>
    </source>
</evidence>
<comment type="caution">
    <text evidence="2">The sequence shown here is derived from an EMBL/GenBank/DDBJ whole genome shotgun (WGS) entry which is preliminary data.</text>
</comment>
<feature type="region of interest" description="Disordered" evidence="1">
    <location>
        <begin position="226"/>
        <end position="249"/>
    </location>
</feature>
<name>A0A433TV38_ELYCH</name>
<dbReference type="Proteomes" id="UP000271974">
    <property type="component" value="Unassembled WGS sequence"/>
</dbReference>
<feature type="region of interest" description="Disordered" evidence="1">
    <location>
        <begin position="167"/>
        <end position="212"/>
    </location>
</feature>
<evidence type="ECO:0000313" key="2">
    <source>
        <dbReference type="EMBL" id="RUS85399.1"/>
    </source>
</evidence>
<evidence type="ECO:0000256" key="1">
    <source>
        <dbReference type="SAM" id="MobiDB-lite"/>
    </source>
</evidence>
<feature type="compositionally biased region" description="Acidic residues" evidence="1">
    <location>
        <begin position="177"/>
        <end position="187"/>
    </location>
</feature>
<organism evidence="2 3">
    <name type="scientific">Elysia chlorotica</name>
    <name type="common">Eastern emerald elysia</name>
    <name type="synonym">Sea slug</name>
    <dbReference type="NCBI Taxonomy" id="188477"/>
    <lineage>
        <taxon>Eukaryota</taxon>
        <taxon>Metazoa</taxon>
        <taxon>Spiralia</taxon>
        <taxon>Lophotrochozoa</taxon>
        <taxon>Mollusca</taxon>
        <taxon>Gastropoda</taxon>
        <taxon>Heterobranchia</taxon>
        <taxon>Euthyneura</taxon>
        <taxon>Panpulmonata</taxon>
        <taxon>Sacoglossa</taxon>
        <taxon>Placobranchoidea</taxon>
        <taxon>Plakobranchidae</taxon>
        <taxon>Elysia</taxon>
    </lineage>
</organism>
<dbReference type="AlphaFoldDB" id="A0A433TV38"/>
<protein>
    <submittedName>
        <fullName evidence="2">Uncharacterized protein</fullName>
    </submittedName>
</protein>
<sequence>MAYRGLRRECGVWSLGQMVNLGAGQFQTEALDSPDGRALGWRAIGMWFVSQRVLPRVIQQRPPQHLKLITLKPGLCYVLPSHYKLRWDDSTRYSELIRQITTTGWPDGSVWNKGRGLGSWVRHQWAMMEAGAVCVCHLKQSSDGGINPEPDARASVLTDFQNTEITYSADDHVDNNGDYDYDDEDKEREDTRETEKEEEKEKEGGDDFDVKRNFLISKPEWDRLMSQIYGPPATSPHPNTRGEAGDKINTALQRWRQA</sequence>
<gene>
    <name evidence="2" type="ORF">EGW08_006842</name>
</gene>
<keyword evidence="3" id="KW-1185">Reference proteome</keyword>
<dbReference type="EMBL" id="RQTK01000171">
    <property type="protein sequence ID" value="RUS85399.1"/>
    <property type="molecule type" value="Genomic_DNA"/>
</dbReference>
<accession>A0A433TV38</accession>
<reference evidence="2 3" key="1">
    <citation type="submission" date="2019-01" db="EMBL/GenBank/DDBJ databases">
        <title>A draft genome assembly of the solar-powered sea slug Elysia chlorotica.</title>
        <authorList>
            <person name="Cai H."/>
            <person name="Li Q."/>
            <person name="Fang X."/>
            <person name="Li J."/>
            <person name="Curtis N.E."/>
            <person name="Altenburger A."/>
            <person name="Shibata T."/>
            <person name="Feng M."/>
            <person name="Maeda T."/>
            <person name="Schwartz J.A."/>
            <person name="Shigenobu S."/>
            <person name="Lundholm N."/>
            <person name="Nishiyama T."/>
            <person name="Yang H."/>
            <person name="Hasebe M."/>
            <person name="Li S."/>
            <person name="Pierce S.K."/>
            <person name="Wang J."/>
        </authorList>
    </citation>
    <scope>NUCLEOTIDE SEQUENCE [LARGE SCALE GENOMIC DNA]</scope>
    <source>
        <strain evidence="2">EC2010</strain>
        <tissue evidence="2">Whole organism of an adult</tissue>
    </source>
</reference>
<feature type="compositionally biased region" description="Basic and acidic residues" evidence="1">
    <location>
        <begin position="188"/>
        <end position="212"/>
    </location>
</feature>
<proteinExistence type="predicted"/>